<reference evidence="3" key="1">
    <citation type="journal article" date="2013" name="PLoS ONE">
        <title>Capsular Types of Klebsiella pneumoniae Revisited by wzc Sequencing.</title>
        <authorList>
            <person name="Pan Y.J."/>
            <person name="Lin T.L."/>
            <person name="Chen Y.H."/>
            <person name="Hsu C.R."/>
            <person name="Hsieh P.F."/>
            <person name="Wu M.C."/>
            <person name="Wang J.T."/>
        </authorList>
    </citation>
    <scope>NUCLEOTIDE SEQUENCE</scope>
    <source>
        <strain evidence="3">325</strain>
    </source>
</reference>
<proteinExistence type="predicted"/>
<dbReference type="EMBL" id="AB924610">
    <property type="protein sequence ID" value="BAT24387.1"/>
    <property type="molecule type" value="Genomic_DNA"/>
</dbReference>
<dbReference type="InterPro" id="IPR001173">
    <property type="entry name" value="Glyco_trans_2-like"/>
</dbReference>
<reference evidence="4" key="4">
    <citation type="journal article" date="2015" name="Sci. Rep.">
        <title>Genetic analysis of capsular polysaccharide synthesis gene clusters in 79 capsular types of Klebsiella spp.</title>
        <authorList>
            <person name="Pan Y.J."/>
            <person name="Lin T.L."/>
            <person name="Chen C.T."/>
            <person name="Chen Y.Y."/>
            <person name="Hsieh P.F."/>
            <person name="Hsu C.R."/>
            <person name="Wu M.C."/>
            <person name="Wang J.T."/>
        </authorList>
    </citation>
    <scope>NUCLEOTIDE SEQUENCE</scope>
    <source>
        <strain evidence="4">325</strain>
    </source>
</reference>
<dbReference type="AlphaFoldDB" id="W0S9K6"/>
<evidence type="ECO:0000313" key="3">
    <source>
        <dbReference type="EMBL" id="BAO27547.1"/>
    </source>
</evidence>
<keyword evidence="1" id="KW-0812">Transmembrane</keyword>
<evidence type="ECO:0000259" key="2">
    <source>
        <dbReference type="Pfam" id="PF00535"/>
    </source>
</evidence>
<dbReference type="PANTHER" id="PTHR22916:SF3">
    <property type="entry name" value="UDP-GLCNAC:BETAGAL BETA-1,3-N-ACETYLGLUCOSAMINYLTRANSFERASE-LIKE PROTEIN 1"/>
    <property type="match status" value="1"/>
</dbReference>
<dbReference type="Pfam" id="PF00535">
    <property type="entry name" value="Glycos_transf_2"/>
    <property type="match status" value="1"/>
</dbReference>
<sequence>MVEMKKIQVLLATYNGSKYVIDQINSILMNFKWVSEYNCSILISDDSSSDETIQLIKDNFSNIPGVNIISTSRKGGVRNNFTFLINYADGDFIFFCDQDDLWLPSKLRVFMDEFNQRSALNNEPMLIHSDLCVTDSILSPIHTSMFEYQKLNKAPSFSNMIVSNSITGCVLGINKRLLNILKKSSINKSIMHDWYIGIIASSFGEIIYIPKSLILYRQHENNQVGAKKFSFYEMLSLEKIQNIKQSIWLTKAQAELFLSDFDGQLDKNNEKILKAYISSFDRNILSRCLTFFKYGFYKYGFARNIVFFIFFVFFAGAIKKQKNIT</sequence>
<reference evidence="3" key="2">
    <citation type="submission" date="2013-05" db="EMBL/GenBank/DDBJ databases">
        <authorList>
            <person name="Yi-Jiun P."/>
        </authorList>
    </citation>
    <scope>NUCLEOTIDE SEQUENCE</scope>
    <source>
        <strain evidence="3">325</strain>
    </source>
</reference>
<dbReference type="SUPFAM" id="SSF53448">
    <property type="entry name" value="Nucleotide-diphospho-sugar transferases"/>
    <property type="match status" value="1"/>
</dbReference>
<reference evidence="4" key="3">
    <citation type="submission" date="2014-04" db="EMBL/GenBank/DDBJ databases">
        <authorList>
            <person name="Harrison E."/>
        </authorList>
    </citation>
    <scope>NUCLEOTIDE SEQUENCE</scope>
    <source>
        <strain evidence="4">325</strain>
    </source>
</reference>
<name>W0S9K6_9ENTR</name>
<feature type="domain" description="Glycosyltransferase 2-like" evidence="2">
    <location>
        <begin position="9"/>
        <end position="116"/>
    </location>
</feature>
<dbReference type="GO" id="GO:0016758">
    <property type="term" value="F:hexosyltransferase activity"/>
    <property type="evidence" value="ECO:0007669"/>
    <property type="project" value="UniProtKB-ARBA"/>
</dbReference>
<dbReference type="PANTHER" id="PTHR22916">
    <property type="entry name" value="GLYCOSYLTRANSFERASE"/>
    <property type="match status" value="1"/>
</dbReference>
<gene>
    <name evidence="4" type="primary">wcuR</name>
</gene>
<dbReference type="InterPro" id="IPR029044">
    <property type="entry name" value="Nucleotide-diphossugar_trans"/>
</dbReference>
<keyword evidence="3" id="KW-0808">Transferase</keyword>
<evidence type="ECO:0000256" key="1">
    <source>
        <dbReference type="SAM" id="Phobius"/>
    </source>
</evidence>
<protein>
    <submittedName>
        <fullName evidence="4">Glycosyl transferase</fullName>
    </submittedName>
    <submittedName>
        <fullName evidence="3">Glycosyltransferase</fullName>
    </submittedName>
</protein>
<evidence type="ECO:0000313" key="4">
    <source>
        <dbReference type="EMBL" id="BAT24387.1"/>
    </source>
</evidence>
<accession>W0S9K6</accession>
<keyword evidence="1" id="KW-1133">Transmembrane helix</keyword>
<dbReference type="EMBL" id="AB819896">
    <property type="protein sequence ID" value="BAO27547.1"/>
    <property type="molecule type" value="Genomic_DNA"/>
</dbReference>
<keyword evidence="1" id="KW-0472">Membrane</keyword>
<dbReference type="Gene3D" id="3.90.550.10">
    <property type="entry name" value="Spore Coat Polysaccharide Biosynthesis Protein SpsA, Chain A"/>
    <property type="match status" value="1"/>
</dbReference>
<organism evidence="3">
    <name type="scientific">Klebsiella sp. 325</name>
    <dbReference type="NCBI Taxonomy" id="1339200"/>
    <lineage>
        <taxon>Bacteria</taxon>
        <taxon>Pseudomonadati</taxon>
        <taxon>Pseudomonadota</taxon>
        <taxon>Gammaproteobacteria</taxon>
        <taxon>Enterobacterales</taxon>
        <taxon>Enterobacteriaceae</taxon>
        <taxon>Klebsiella/Raoultella group</taxon>
        <taxon>Klebsiella</taxon>
    </lineage>
</organism>
<feature type="transmembrane region" description="Helical" evidence="1">
    <location>
        <begin position="296"/>
        <end position="318"/>
    </location>
</feature>